<gene>
    <name evidence="1" type="ORF">K504DRAFT_249820</name>
</gene>
<dbReference type="Proteomes" id="UP000799428">
    <property type="component" value="Unassembled WGS sequence"/>
</dbReference>
<name>A0A6G1KC54_9PLEO</name>
<evidence type="ECO:0000313" key="2">
    <source>
        <dbReference type="Proteomes" id="UP000799428"/>
    </source>
</evidence>
<evidence type="ECO:0008006" key="3">
    <source>
        <dbReference type="Google" id="ProtNLM"/>
    </source>
</evidence>
<protein>
    <recommendedName>
        <fullName evidence="3">Essential protein Yae1 N-terminal domain-containing protein</fullName>
    </recommendedName>
</protein>
<keyword evidence="2" id="KW-1185">Reference proteome</keyword>
<proteinExistence type="predicted"/>
<dbReference type="EMBL" id="MU005769">
    <property type="protein sequence ID" value="KAF2710021.1"/>
    <property type="molecule type" value="Genomic_DNA"/>
</dbReference>
<organism evidence="1 2">
    <name type="scientific">Pleomassaria siparia CBS 279.74</name>
    <dbReference type="NCBI Taxonomy" id="1314801"/>
    <lineage>
        <taxon>Eukaryota</taxon>
        <taxon>Fungi</taxon>
        <taxon>Dikarya</taxon>
        <taxon>Ascomycota</taxon>
        <taxon>Pezizomycotina</taxon>
        <taxon>Dothideomycetes</taxon>
        <taxon>Pleosporomycetidae</taxon>
        <taxon>Pleosporales</taxon>
        <taxon>Pleomassariaceae</taxon>
        <taxon>Pleomassaria</taxon>
    </lineage>
</organism>
<sequence length="94" mass="10977">MLKRRRSGSGSEKSDCMYVCMLVYLSAIRRLSRASERGLGPIWKGPCRVEGRKDGRKEGRMEGRKEGWKEGWKDGWKDGWMIHTRVKVVRGEYK</sequence>
<evidence type="ECO:0000313" key="1">
    <source>
        <dbReference type="EMBL" id="KAF2710021.1"/>
    </source>
</evidence>
<dbReference type="AlphaFoldDB" id="A0A6G1KC54"/>
<accession>A0A6G1KC54</accession>
<dbReference type="OrthoDB" id="5428255at2759"/>
<reference evidence="1" key="1">
    <citation type="journal article" date="2020" name="Stud. Mycol.">
        <title>101 Dothideomycetes genomes: a test case for predicting lifestyles and emergence of pathogens.</title>
        <authorList>
            <person name="Haridas S."/>
            <person name="Albert R."/>
            <person name="Binder M."/>
            <person name="Bloem J."/>
            <person name="Labutti K."/>
            <person name="Salamov A."/>
            <person name="Andreopoulos B."/>
            <person name="Baker S."/>
            <person name="Barry K."/>
            <person name="Bills G."/>
            <person name="Bluhm B."/>
            <person name="Cannon C."/>
            <person name="Castanera R."/>
            <person name="Culley D."/>
            <person name="Daum C."/>
            <person name="Ezra D."/>
            <person name="Gonzalez J."/>
            <person name="Henrissat B."/>
            <person name="Kuo A."/>
            <person name="Liang C."/>
            <person name="Lipzen A."/>
            <person name="Lutzoni F."/>
            <person name="Magnuson J."/>
            <person name="Mondo S."/>
            <person name="Nolan M."/>
            <person name="Ohm R."/>
            <person name="Pangilinan J."/>
            <person name="Park H.-J."/>
            <person name="Ramirez L."/>
            <person name="Alfaro M."/>
            <person name="Sun H."/>
            <person name="Tritt A."/>
            <person name="Yoshinaga Y."/>
            <person name="Zwiers L.-H."/>
            <person name="Turgeon B."/>
            <person name="Goodwin S."/>
            <person name="Spatafora J."/>
            <person name="Crous P."/>
            <person name="Grigoriev I."/>
        </authorList>
    </citation>
    <scope>NUCLEOTIDE SEQUENCE</scope>
    <source>
        <strain evidence="1">CBS 279.74</strain>
    </source>
</reference>